<gene>
    <name evidence="1" type="ORF">MEDL_66709</name>
</gene>
<comment type="caution">
    <text evidence="1">The sequence shown here is derived from an EMBL/GenBank/DDBJ whole genome shotgun (WGS) entry which is preliminary data.</text>
</comment>
<evidence type="ECO:0000313" key="1">
    <source>
        <dbReference type="EMBL" id="CAG2255285.1"/>
    </source>
</evidence>
<organism evidence="1 2">
    <name type="scientific">Mytilus edulis</name>
    <name type="common">Blue mussel</name>
    <dbReference type="NCBI Taxonomy" id="6550"/>
    <lineage>
        <taxon>Eukaryota</taxon>
        <taxon>Metazoa</taxon>
        <taxon>Spiralia</taxon>
        <taxon>Lophotrochozoa</taxon>
        <taxon>Mollusca</taxon>
        <taxon>Bivalvia</taxon>
        <taxon>Autobranchia</taxon>
        <taxon>Pteriomorphia</taxon>
        <taxon>Mytilida</taxon>
        <taxon>Mytiloidea</taxon>
        <taxon>Mytilidae</taxon>
        <taxon>Mytilinae</taxon>
        <taxon>Mytilus</taxon>
    </lineage>
</organism>
<evidence type="ECO:0000313" key="2">
    <source>
        <dbReference type="Proteomes" id="UP000683360"/>
    </source>
</evidence>
<dbReference type="EMBL" id="CAJPWZ010003262">
    <property type="protein sequence ID" value="CAG2255285.1"/>
    <property type="molecule type" value="Genomic_DNA"/>
</dbReference>
<proteinExistence type="predicted"/>
<dbReference type="AlphaFoldDB" id="A0A8S3VJJ4"/>
<dbReference type="Proteomes" id="UP000683360">
    <property type="component" value="Unassembled WGS sequence"/>
</dbReference>
<name>A0A8S3VJJ4_MYTED</name>
<keyword evidence="2" id="KW-1185">Reference proteome</keyword>
<reference evidence="1" key="1">
    <citation type="submission" date="2021-03" db="EMBL/GenBank/DDBJ databases">
        <authorList>
            <person name="Bekaert M."/>
        </authorList>
    </citation>
    <scope>NUCLEOTIDE SEQUENCE</scope>
</reference>
<sequence>MFSPSDWGWVLQGTSLCPIRTILPPAPDKLLHVIRCKCKSGCDTRRCTCRKNGLDCSSACSECKGLNCSNCKMSGSNCVICNEPLENGQVLITIREKGAKTINEVSSKHRHQNVFVVAGQILHQECRKKYTNAKEIQKIGKENTDNDRFDRLTRSSQYFDFREHCLFCGQSAQMSDRKYGIEVYPVRTFEFQQKIDAICKDRKDSWAADVLAKLEYAQDLPAADAIYHQKCSVNFRTGKNIPIGGTPEQKRKKQGRPDHTEANTAFLKTMDYLLENEEDQLTVKDLVHQMTHLGKIRMSVYLEIILQDHIEKDNW</sequence>
<accession>A0A8S3VJJ4</accession>
<protein>
    <recommendedName>
        <fullName evidence="3">CRC domain-containing protein</fullName>
    </recommendedName>
</protein>
<evidence type="ECO:0008006" key="3">
    <source>
        <dbReference type="Google" id="ProtNLM"/>
    </source>
</evidence>
<dbReference type="OrthoDB" id="6753017at2759"/>